<sequence length="217" mass="23647">MSSPRLTSKLHQFGVPDIGEGDSWEAEGIAEAFSAEEEPCVEEDDDASFYEDRDLIYSADATDATYDPTIGDVDMEGDEVVGQEEEEKEEGGTPIPTMEGSNDLEGVPSDKRTHETYIQELRMDKRVGYVKVKEPRVTSEFLDGQATECVLVKKMKHKILDGASGLRDHVPAIIAAIALTNGVAPAVTSATTSRPSKTRRYRDSGISTESQAGQQES</sequence>
<gene>
    <name evidence="2" type="ORF">C8A03DRAFT_37206</name>
</gene>
<reference evidence="2" key="1">
    <citation type="journal article" date="2023" name="Mol. Phylogenet. Evol.">
        <title>Genome-scale phylogeny and comparative genomics of the fungal order Sordariales.</title>
        <authorList>
            <person name="Hensen N."/>
            <person name="Bonometti L."/>
            <person name="Westerberg I."/>
            <person name="Brannstrom I.O."/>
            <person name="Guillou S."/>
            <person name="Cros-Aarteil S."/>
            <person name="Calhoun S."/>
            <person name="Haridas S."/>
            <person name="Kuo A."/>
            <person name="Mondo S."/>
            <person name="Pangilinan J."/>
            <person name="Riley R."/>
            <person name="LaButti K."/>
            <person name="Andreopoulos B."/>
            <person name="Lipzen A."/>
            <person name="Chen C."/>
            <person name="Yan M."/>
            <person name="Daum C."/>
            <person name="Ng V."/>
            <person name="Clum A."/>
            <person name="Steindorff A."/>
            <person name="Ohm R.A."/>
            <person name="Martin F."/>
            <person name="Silar P."/>
            <person name="Natvig D.O."/>
            <person name="Lalanne C."/>
            <person name="Gautier V."/>
            <person name="Ament-Velasquez S.L."/>
            <person name="Kruys A."/>
            <person name="Hutchinson M.I."/>
            <person name="Powell A.J."/>
            <person name="Barry K."/>
            <person name="Miller A.N."/>
            <person name="Grigoriev I.V."/>
            <person name="Debuchy R."/>
            <person name="Gladieux P."/>
            <person name="Hiltunen Thoren M."/>
            <person name="Johannesson H."/>
        </authorList>
    </citation>
    <scope>NUCLEOTIDE SEQUENCE</scope>
    <source>
        <strain evidence="2">CBS 532.94</strain>
    </source>
</reference>
<keyword evidence="3" id="KW-1185">Reference proteome</keyword>
<feature type="compositionally biased region" description="Acidic residues" evidence="1">
    <location>
        <begin position="80"/>
        <end position="89"/>
    </location>
</feature>
<feature type="region of interest" description="Disordered" evidence="1">
    <location>
        <begin position="1"/>
        <end position="22"/>
    </location>
</feature>
<accession>A0AAN7C573</accession>
<feature type="compositionally biased region" description="Polar residues" evidence="1">
    <location>
        <begin position="1"/>
        <end position="10"/>
    </location>
</feature>
<feature type="compositionally biased region" description="Polar residues" evidence="1">
    <location>
        <begin position="205"/>
        <end position="217"/>
    </location>
</feature>
<evidence type="ECO:0000313" key="3">
    <source>
        <dbReference type="Proteomes" id="UP001303760"/>
    </source>
</evidence>
<protein>
    <submittedName>
        <fullName evidence="2">Uncharacterized protein</fullName>
    </submittedName>
</protein>
<feature type="region of interest" description="Disordered" evidence="1">
    <location>
        <begin position="186"/>
        <end position="217"/>
    </location>
</feature>
<name>A0AAN7C573_9PEZI</name>
<organism evidence="2 3">
    <name type="scientific">Achaetomium macrosporum</name>
    <dbReference type="NCBI Taxonomy" id="79813"/>
    <lineage>
        <taxon>Eukaryota</taxon>
        <taxon>Fungi</taxon>
        <taxon>Dikarya</taxon>
        <taxon>Ascomycota</taxon>
        <taxon>Pezizomycotina</taxon>
        <taxon>Sordariomycetes</taxon>
        <taxon>Sordariomycetidae</taxon>
        <taxon>Sordariales</taxon>
        <taxon>Chaetomiaceae</taxon>
        <taxon>Achaetomium</taxon>
    </lineage>
</organism>
<evidence type="ECO:0000256" key="1">
    <source>
        <dbReference type="SAM" id="MobiDB-lite"/>
    </source>
</evidence>
<comment type="caution">
    <text evidence="2">The sequence shown here is derived from an EMBL/GenBank/DDBJ whole genome shotgun (WGS) entry which is preliminary data.</text>
</comment>
<reference evidence="2" key="2">
    <citation type="submission" date="2023-05" db="EMBL/GenBank/DDBJ databases">
        <authorList>
            <consortium name="Lawrence Berkeley National Laboratory"/>
            <person name="Steindorff A."/>
            <person name="Hensen N."/>
            <person name="Bonometti L."/>
            <person name="Westerberg I."/>
            <person name="Brannstrom I.O."/>
            <person name="Guillou S."/>
            <person name="Cros-Aarteil S."/>
            <person name="Calhoun S."/>
            <person name="Haridas S."/>
            <person name="Kuo A."/>
            <person name="Mondo S."/>
            <person name="Pangilinan J."/>
            <person name="Riley R."/>
            <person name="Labutti K."/>
            <person name="Andreopoulos B."/>
            <person name="Lipzen A."/>
            <person name="Chen C."/>
            <person name="Yanf M."/>
            <person name="Daum C."/>
            <person name="Ng V."/>
            <person name="Clum A."/>
            <person name="Ohm R."/>
            <person name="Martin F."/>
            <person name="Silar P."/>
            <person name="Natvig D."/>
            <person name="Lalanne C."/>
            <person name="Gautier V."/>
            <person name="Ament-Velasquez S.L."/>
            <person name="Kruys A."/>
            <person name="Hutchinson M.I."/>
            <person name="Powell A.J."/>
            <person name="Barry K."/>
            <person name="Miller A.N."/>
            <person name="Grigoriev I.V."/>
            <person name="Debuchy R."/>
            <person name="Gladieux P."/>
            <person name="Thoren M.H."/>
            <person name="Johannesson H."/>
        </authorList>
    </citation>
    <scope>NUCLEOTIDE SEQUENCE</scope>
    <source>
        <strain evidence="2">CBS 532.94</strain>
    </source>
</reference>
<proteinExistence type="predicted"/>
<dbReference type="EMBL" id="MU860310">
    <property type="protein sequence ID" value="KAK4234967.1"/>
    <property type="molecule type" value="Genomic_DNA"/>
</dbReference>
<dbReference type="Proteomes" id="UP001303760">
    <property type="component" value="Unassembled WGS sequence"/>
</dbReference>
<evidence type="ECO:0000313" key="2">
    <source>
        <dbReference type="EMBL" id="KAK4234967.1"/>
    </source>
</evidence>
<dbReference type="AlphaFoldDB" id="A0AAN7C573"/>
<feature type="region of interest" description="Disordered" evidence="1">
    <location>
        <begin position="80"/>
        <end position="109"/>
    </location>
</feature>